<feature type="compositionally biased region" description="Polar residues" evidence="1">
    <location>
        <begin position="23"/>
        <end position="54"/>
    </location>
</feature>
<reference evidence="2 3" key="1">
    <citation type="journal article" date="2019" name="Int. J. Syst. Evol. Microbiol.">
        <title>The Global Catalogue of Microorganisms (GCM) 10K type strain sequencing project: providing services to taxonomists for standard genome sequencing and annotation.</title>
        <authorList>
            <consortium name="The Broad Institute Genomics Platform"/>
            <consortium name="The Broad Institute Genome Sequencing Center for Infectious Disease"/>
            <person name="Wu L."/>
            <person name="Ma J."/>
        </authorList>
    </citation>
    <scope>NUCLEOTIDE SEQUENCE [LARGE SCALE GENOMIC DNA]</scope>
    <source>
        <strain evidence="2 3">JCM 3272</strain>
    </source>
</reference>
<proteinExistence type="predicted"/>
<name>A0ABN3GGQ7_9ACTN</name>
<feature type="region of interest" description="Disordered" evidence="1">
    <location>
        <begin position="193"/>
        <end position="233"/>
    </location>
</feature>
<dbReference type="EMBL" id="BAAARV010000030">
    <property type="protein sequence ID" value="GAA2351233.1"/>
    <property type="molecule type" value="Genomic_DNA"/>
</dbReference>
<organism evidence="2 3">
    <name type="scientific">Dactylosporangium salmoneum</name>
    <dbReference type="NCBI Taxonomy" id="53361"/>
    <lineage>
        <taxon>Bacteria</taxon>
        <taxon>Bacillati</taxon>
        <taxon>Actinomycetota</taxon>
        <taxon>Actinomycetes</taxon>
        <taxon>Micromonosporales</taxon>
        <taxon>Micromonosporaceae</taxon>
        <taxon>Dactylosporangium</taxon>
    </lineage>
</organism>
<comment type="caution">
    <text evidence="2">The sequence shown here is derived from an EMBL/GenBank/DDBJ whole genome shotgun (WGS) entry which is preliminary data.</text>
</comment>
<feature type="compositionally biased region" description="Polar residues" evidence="1">
    <location>
        <begin position="1"/>
        <end position="13"/>
    </location>
</feature>
<feature type="region of interest" description="Disordered" evidence="1">
    <location>
        <begin position="1"/>
        <end position="58"/>
    </location>
</feature>
<gene>
    <name evidence="2" type="ORF">GCM10010170_041220</name>
</gene>
<keyword evidence="3" id="KW-1185">Reference proteome</keyword>
<evidence type="ECO:0000313" key="2">
    <source>
        <dbReference type="EMBL" id="GAA2351233.1"/>
    </source>
</evidence>
<accession>A0ABN3GGQ7</accession>
<sequence>MTSAAGVTSNAGLTASVPAGAAPTTSADPRSSISTSAPDAVSRSTVDSGATQMNGMPAAHAPSACEYVPTLFTTSPLAQIRSAPRITASTSPRAIRNGPAESTASRCGTPARPSSHVVSRAPCSSGRVSLAMTLWRALRRYNSNTTAKAVPSTTVASPPALQCVRSRMPLPHSVSTRSAPSRAIAAELAISSSRMRKASASTASKDGNSAAARRAPRARFTAVGRAVSMRRTA</sequence>
<protein>
    <submittedName>
        <fullName evidence="2">Uncharacterized protein</fullName>
    </submittedName>
</protein>
<dbReference type="Proteomes" id="UP001501444">
    <property type="component" value="Unassembled WGS sequence"/>
</dbReference>
<evidence type="ECO:0000256" key="1">
    <source>
        <dbReference type="SAM" id="MobiDB-lite"/>
    </source>
</evidence>
<feature type="region of interest" description="Disordered" evidence="1">
    <location>
        <begin position="86"/>
        <end position="121"/>
    </location>
</feature>
<evidence type="ECO:0000313" key="3">
    <source>
        <dbReference type="Proteomes" id="UP001501444"/>
    </source>
</evidence>